<comment type="caution">
    <text evidence="8">The sequence shown here is derived from an EMBL/GenBank/DDBJ whole genome shotgun (WGS) entry which is preliminary data.</text>
</comment>
<evidence type="ECO:0000256" key="4">
    <source>
        <dbReference type="ARBA" id="ARBA00023125"/>
    </source>
</evidence>
<dbReference type="GO" id="GO:0006355">
    <property type="term" value="P:regulation of DNA-templated transcription"/>
    <property type="evidence" value="ECO:0007669"/>
    <property type="project" value="TreeGrafter"/>
</dbReference>
<feature type="domain" description="Response regulatory" evidence="7">
    <location>
        <begin position="7"/>
        <end position="122"/>
    </location>
</feature>
<name>A0A4R9GHH8_9LEPT</name>
<dbReference type="PANTHER" id="PTHR48111">
    <property type="entry name" value="REGULATOR OF RPOS"/>
    <property type="match status" value="1"/>
</dbReference>
<dbReference type="SUPFAM" id="SSF52172">
    <property type="entry name" value="CheY-like"/>
    <property type="match status" value="1"/>
</dbReference>
<dbReference type="GO" id="GO:0000976">
    <property type="term" value="F:transcription cis-regulatory region binding"/>
    <property type="evidence" value="ECO:0007669"/>
    <property type="project" value="TreeGrafter"/>
</dbReference>
<dbReference type="EMBL" id="RQET01000004">
    <property type="protein sequence ID" value="TGK12039.1"/>
    <property type="molecule type" value="Genomic_DNA"/>
</dbReference>
<dbReference type="AlphaFoldDB" id="A0A4R9GHH8"/>
<protein>
    <submittedName>
        <fullName evidence="8">Response regulator</fullName>
    </submittedName>
</protein>
<dbReference type="RefSeq" id="WP_135767442.1">
    <property type="nucleotide sequence ID" value="NZ_RQET01000004.1"/>
</dbReference>
<gene>
    <name evidence="8" type="ORF">EHO60_07140</name>
</gene>
<dbReference type="PROSITE" id="PS50110">
    <property type="entry name" value="RESPONSE_REGULATORY"/>
    <property type="match status" value="1"/>
</dbReference>
<dbReference type="Gene3D" id="3.40.50.2300">
    <property type="match status" value="1"/>
</dbReference>
<keyword evidence="3" id="KW-0805">Transcription regulation</keyword>
<dbReference type="Proteomes" id="UP000298458">
    <property type="component" value="Unassembled WGS sequence"/>
</dbReference>
<keyword evidence="4" id="KW-0238">DNA-binding</keyword>
<dbReference type="PANTHER" id="PTHR48111:SF1">
    <property type="entry name" value="TWO-COMPONENT RESPONSE REGULATOR ORR33"/>
    <property type="match status" value="1"/>
</dbReference>
<dbReference type="Pfam" id="PF00072">
    <property type="entry name" value="Response_reg"/>
    <property type="match status" value="1"/>
</dbReference>
<evidence type="ECO:0000256" key="2">
    <source>
        <dbReference type="ARBA" id="ARBA00023012"/>
    </source>
</evidence>
<dbReference type="OrthoDB" id="342399at2"/>
<dbReference type="GO" id="GO:0032993">
    <property type="term" value="C:protein-DNA complex"/>
    <property type="evidence" value="ECO:0007669"/>
    <property type="project" value="TreeGrafter"/>
</dbReference>
<reference evidence="8" key="1">
    <citation type="journal article" date="2019" name="PLoS Negl. Trop. Dis.">
        <title>Revisiting the worldwide diversity of Leptospira species in the environment.</title>
        <authorList>
            <person name="Vincent A.T."/>
            <person name="Schiettekatte O."/>
            <person name="Bourhy P."/>
            <person name="Veyrier F.J."/>
            <person name="Picardeau M."/>
        </authorList>
    </citation>
    <scope>NUCLEOTIDE SEQUENCE [LARGE SCALE GENOMIC DNA]</scope>
    <source>
        <strain evidence="8">SSW15</strain>
    </source>
</reference>
<evidence type="ECO:0000259" key="7">
    <source>
        <dbReference type="PROSITE" id="PS50110"/>
    </source>
</evidence>
<keyword evidence="9" id="KW-1185">Reference proteome</keyword>
<dbReference type="GO" id="GO:0005829">
    <property type="term" value="C:cytosol"/>
    <property type="evidence" value="ECO:0007669"/>
    <property type="project" value="TreeGrafter"/>
</dbReference>
<dbReference type="InterPro" id="IPR001789">
    <property type="entry name" value="Sig_transdc_resp-reg_receiver"/>
</dbReference>
<keyword evidence="1 6" id="KW-0597">Phosphoprotein</keyword>
<organism evidence="8 9">
    <name type="scientific">Leptospira fletcheri</name>
    <dbReference type="NCBI Taxonomy" id="2484981"/>
    <lineage>
        <taxon>Bacteria</taxon>
        <taxon>Pseudomonadati</taxon>
        <taxon>Spirochaetota</taxon>
        <taxon>Spirochaetia</taxon>
        <taxon>Leptospirales</taxon>
        <taxon>Leptospiraceae</taxon>
        <taxon>Leptospira</taxon>
    </lineage>
</organism>
<dbReference type="InterPro" id="IPR011006">
    <property type="entry name" value="CheY-like_superfamily"/>
</dbReference>
<accession>A0A4R9GHH8</accession>
<keyword evidence="2" id="KW-0902">Two-component regulatory system</keyword>
<evidence type="ECO:0000256" key="1">
    <source>
        <dbReference type="ARBA" id="ARBA00022553"/>
    </source>
</evidence>
<dbReference type="CDD" id="cd17546">
    <property type="entry name" value="REC_hyHK_CKI1_RcsC-like"/>
    <property type="match status" value="1"/>
</dbReference>
<dbReference type="SMART" id="SM00448">
    <property type="entry name" value="REC"/>
    <property type="match status" value="1"/>
</dbReference>
<dbReference type="GO" id="GO:0000156">
    <property type="term" value="F:phosphorelay response regulator activity"/>
    <property type="evidence" value="ECO:0007669"/>
    <property type="project" value="TreeGrafter"/>
</dbReference>
<evidence type="ECO:0000256" key="6">
    <source>
        <dbReference type="PROSITE-ProRule" id="PRU00169"/>
    </source>
</evidence>
<evidence type="ECO:0000256" key="5">
    <source>
        <dbReference type="ARBA" id="ARBA00023163"/>
    </source>
</evidence>
<keyword evidence="5" id="KW-0804">Transcription</keyword>
<feature type="modified residue" description="4-aspartylphosphate" evidence="6">
    <location>
        <position position="56"/>
    </location>
</feature>
<sequence length="224" mass="25631">MSYRSYKVLLAEDDETSADLLIHFLERYNFEVDHVVDGVAAELKLKKDVYDLILLDNQMPLLSGLRLVERIPDKNKNRPIIFLTVSNERENILQAAASGQLAAYLLKPFEPNSLLAKIKSALRIEQTSLIDKKEFPFSIQKISKEGYGAGVRLVGCPYGKTPERIVQEISFVLKELSQARRFFLEIEEAFHFHKNYFELLNAVVAKLATKYEIPQENILVIDTV</sequence>
<evidence type="ECO:0000313" key="9">
    <source>
        <dbReference type="Proteomes" id="UP000298458"/>
    </source>
</evidence>
<dbReference type="InterPro" id="IPR039420">
    <property type="entry name" value="WalR-like"/>
</dbReference>
<proteinExistence type="predicted"/>
<evidence type="ECO:0000313" key="8">
    <source>
        <dbReference type="EMBL" id="TGK12039.1"/>
    </source>
</evidence>
<evidence type="ECO:0000256" key="3">
    <source>
        <dbReference type="ARBA" id="ARBA00023015"/>
    </source>
</evidence>